<protein>
    <submittedName>
        <fullName evidence="1">Uncharacterized protein</fullName>
    </submittedName>
</protein>
<gene>
    <name evidence="2" type="ORF">M0K77_003053</name>
    <name evidence="1" type="ORF">M0K77_RS15265</name>
</gene>
<dbReference type="EMBL" id="ABEXCJ050000006">
    <property type="protein sequence ID" value="EMR4590710.1"/>
    <property type="molecule type" value="Genomic_DNA"/>
</dbReference>
<evidence type="ECO:0000313" key="2">
    <source>
        <dbReference type="EMBL" id="EMR4590710.1"/>
    </source>
</evidence>
<dbReference type="AlphaFoldDB" id="A0AAD2ZKY6"/>
<name>A0AAD2ZKY6_PRORE</name>
<evidence type="ECO:0000313" key="1">
    <source>
        <dbReference type="EMBL" id="ELR5218523.1"/>
    </source>
</evidence>
<reference evidence="1" key="1">
    <citation type="submission" date="2023-10" db="EMBL/GenBank/DDBJ databases">
        <authorList>
            <consortium name="Clinical and Environmental Microbiology Branch: Whole genome sequencing antimicrobial resistance pathogens in the healthcare setting"/>
        </authorList>
    </citation>
    <scope>NUCLEOTIDE SEQUENCE</scope>
    <source>
        <strain evidence="1">2020QW-00022</strain>
    </source>
</reference>
<dbReference type="EMBL" id="ABEXCJ040000006">
    <property type="protein sequence ID" value="ELR5218523.1"/>
    <property type="molecule type" value="Genomic_DNA"/>
</dbReference>
<sequence length="147" mass="16641">MSNTSTNSMLPSSLTFTLSRKPVFYIRRDELLTESIQISPIANAEFCVPLYTQVGDDNEILHEIQAQGVDKLADSLQDAISALEECHYIGTITEMIHDEINRCRSFAARLRRPIVSSCLCNSCNDWMRGGCSSTCTHYKKECHHEHQ</sequence>
<comment type="caution">
    <text evidence="1">The sequence shown here is derived from an EMBL/GenBank/DDBJ whole genome shotgun (WGS) entry which is preliminary data.</text>
</comment>
<accession>A0AAD2ZKY6</accession>
<organism evidence="1">
    <name type="scientific">Providencia rettgeri</name>
    <dbReference type="NCBI Taxonomy" id="587"/>
    <lineage>
        <taxon>Bacteria</taxon>
        <taxon>Pseudomonadati</taxon>
        <taxon>Pseudomonadota</taxon>
        <taxon>Gammaproteobacteria</taxon>
        <taxon>Enterobacterales</taxon>
        <taxon>Morganellaceae</taxon>
        <taxon>Providencia</taxon>
    </lineage>
</organism>
<proteinExistence type="predicted"/>